<gene>
    <name evidence="1" type="ORF">Scep_026074</name>
</gene>
<protein>
    <submittedName>
        <fullName evidence="1">Uncharacterized protein</fullName>
    </submittedName>
</protein>
<accession>A0AAP0HT07</accession>
<reference evidence="1 2" key="1">
    <citation type="submission" date="2024-01" db="EMBL/GenBank/DDBJ databases">
        <title>Genome assemblies of Stephania.</title>
        <authorList>
            <person name="Yang L."/>
        </authorList>
    </citation>
    <scope>NUCLEOTIDE SEQUENCE [LARGE SCALE GENOMIC DNA]</scope>
    <source>
        <strain evidence="1">JXDWG</strain>
        <tissue evidence="1">Leaf</tissue>
    </source>
</reference>
<sequence>MMFTSEPLEKRSVQQVLAYKIRPLRLSQNKSITNIVKFVSHKNYFVFDSHFERRWRSSVAYKKSKKVVIVGIQGVCN</sequence>
<comment type="caution">
    <text evidence="1">The sequence shown here is derived from an EMBL/GenBank/DDBJ whole genome shotgun (WGS) entry which is preliminary data.</text>
</comment>
<proteinExistence type="predicted"/>
<dbReference type="EMBL" id="JBBNAG010000011">
    <property type="protein sequence ID" value="KAK9094605.1"/>
    <property type="molecule type" value="Genomic_DNA"/>
</dbReference>
<name>A0AAP0HT07_9MAGN</name>
<evidence type="ECO:0000313" key="2">
    <source>
        <dbReference type="Proteomes" id="UP001419268"/>
    </source>
</evidence>
<dbReference type="AlphaFoldDB" id="A0AAP0HT07"/>
<keyword evidence="2" id="KW-1185">Reference proteome</keyword>
<evidence type="ECO:0000313" key="1">
    <source>
        <dbReference type="EMBL" id="KAK9094605.1"/>
    </source>
</evidence>
<organism evidence="1 2">
    <name type="scientific">Stephania cephalantha</name>
    <dbReference type="NCBI Taxonomy" id="152367"/>
    <lineage>
        <taxon>Eukaryota</taxon>
        <taxon>Viridiplantae</taxon>
        <taxon>Streptophyta</taxon>
        <taxon>Embryophyta</taxon>
        <taxon>Tracheophyta</taxon>
        <taxon>Spermatophyta</taxon>
        <taxon>Magnoliopsida</taxon>
        <taxon>Ranunculales</taxon>
        <taxon>Menispermaceae</taxon>
        <taxon>Menispermoideae</taxon>
        <taxon>Cissampelideae</taxon>
        <taxon>Stephania</taxon>
    </lineage>
</organism>
<dbReference type="Proteomes" id="UP001419268">
    <property type="component" value="Unassembled WGS sequence"/>
</dbReference>